<dbReference type="EC" id="2.7.11.1" evidence="1"/>
<proteinExistence type="predicted"/>
<organism evidence="11 12">
    <name type="scientific">Effrenium voratum</name>
    <dbReference type="NCBI Taxonomy" id="2562239"/>
    <lineage>
        <taxon>Eukaryota</taxon>
        <taxon>Sar</taxon>
        <taxon>Alveolata</taxon>
        <taxon>Dinophyceae</taxon>
        <taxon>Suessiales</taxon>
        <taxon>Symbiodiniaceae</taxon>
        <taxon>Effrenium</taxon>
    </lineage>
</organism>
<name>A0AA36MGJ7_9DINO</name>
<dbReference type="GO" id="GO:0005524">
    <property type="term" value="F:ATP binding"/>
    <property type="evidence" value="ECO:0007669"/>
    <property type="project" value="UniProtKB-UniRule"/>
</dbReference>
<keyword evidence="12" id="KW-1185">Reference proteome</keyword>
<accession>A0AA36MGJ7</accession>
<dbReference type="PANTHER" id="PTHR24356:SF407">
    <property type="entry name" value="RAC SERINE_THREONINE-PROTEIN KINASE"/>
    <property type="match status" value="1"/>
</dbReference>
<evidence type="ECO:0000256" key="2">
    <source>
        <dbReference type="ARBA" id="ARBA00022527"/>
    </source>
</evidence>
<dbReference type="InterPro" id="IPR000719">
    <property type="entry name" value="Prot_kinase_dom"/>
</dbReference>
<comment type="catalytic activity">
    <reaction evidence="8">
        <text>L-seryl-[protein] + ATP = O-phospho-L-seryl-[protein] + ADP + H(+)</text>
        <dbReference type="Rhea" id="RHEA:17989"/>
        <dbReference type="Rhea" id="RHEA-COMP:9863"/>
        <dbReference type="Rhea" id="RHEA-COMP:11604"/>
        <dbReference type="ChEBI" id="CHEBI:15378"/>
        <dbReference type="ChEBI" id="CHEBI:29999"/>
        <dbReference type="ChEBI" id="CHEBI:30616"/>
        <dbReference type="ChEBI" id="CHEBI:83421"/>
        <dbReference type="ChEBI" id="CHEBI:456216"/>
        <dbReference type="EC" id="2.7.11.1"/>
    </reaction>
</comment>
<dbReference type="Gene3D" id="1.10.510.10">
    <property type="entry name" value="Transferase(Phosphotransferase) domain 1"/>
    <property type="match status" value="1"/>
</dbReference>
<evidence type="ECO:0000259" key="10">
    <source>
        <dbReference type="PROSITE" id="PS50011"/>
    </source>
</evidence>
<feature type="binding site" evidence="9">
    <location>
        <position position="53"/>
    </location>
    <ligand>
        <name>ATP</name>
        <dbReference type="ChEBI" id="CHEBI:30616"/>
    </ligand>
</feature>
<dbReference type="GO" id="GO:0035556">
    <property type="term" value="P:intracellular signal transduction"/>
    <property type="evidence" value="ECO:0007669"/>
    <property type="project" value="TreeGrafter"/>
</dbReference>
<dbReference type="GO" id="GO:0004674">
    <property type="term" value="F:protein serine/threonine kinase activity"/>
    <property type="evidence" value="ECO:0007669"/>
    <property type="project" value="UniProtKB-KW"/>
</dbReference>
<dbReference type="Pfam" id="PF00069">
    <property type="entry name" value="Pkinase"/>
    <property type="match status" value="1"/>
</dbReference>
<keyword evidence="6 9" id="KW-0067">ATP-binding</keyword>
<dbReference type="InterPro" id="IPR050236">
    <property type="entry name" value="Ser_Thr_kinase_AGC"/>
</dbReference>
<evidence type="ECO:0000256" key="7">
    <source>
        <dbReference type="ARBA" id="ARBA00047899"/>
    </source>
</evidence>
<evidence type="ECO:0000256" key="8">
    <source>
        <dbReference type="ARBA" id="ARBA00048679"/>
    </source>
</evidence>
<gene>
    <name evidence="11" type="ORF">EVOR1521_LOCUS1535</name>
</gene>
<protein>
    <recommendedName>
        <fullName evidence="1">non-specific serine/threonine protein kinase</fullName>
        <ecNumber evidence="1">2.7.11.1</ecNumber>
    </recommendedName>
</protein>
<evidence type="ECO:0000256" key="3">
    <source>
        <dbReference type="ARBA" id="ARBA00022679"/>
    </source>
</evidence>
<dbReference type="Proteomes" id="UP001178507">
    <property type="component" value="Unassembled WGS sequence"/>
</dbReference>
<dbReference type="PROSITE" id="PS00107">
    <property type="entry name" value="PROTEIN_KINASE_ATP"/>
    <property type="match status" value="1"/>
</dbReference>
<sequence length="340" mass="36770">MSDAESEESSESGEQPPAVSAAPYEKISCLGEGAFGAVWLARCKSSGRHVALKEVSRQLADPALLVPERDLLRQVAEAREQGSWVSPALTGLVAAFTSAFAVSLAMDLVEGGNLLEHLKAEGRMPAFRVERYGAEIASALKWLHGAGWLYRDLKLSNVMLSLSEESLGRVKLIDYGFAFRGLEASKAVGTLQTMAPEVICCARAAWKEELQLDFLPSSYGPTADWWSLGALLFELLAGVPPFGHHDDVLLEGRQVLEAQLKGPEWPEDVSEAAKGAACGLLRLEPSQRRWEEVSFSEGPGLPVRGDLGFTVESAAAARLRPRRGAALPMALEGPDPFEDW</sequence>
<dbReference type="SUPFAM" id="SSF56112">
    <property type="entry name" value="Protein kinase-like (PK-like)"/>
    <property type="match status" value="1"/>
</dbReference>
<evidence type="ECO:0000313" key="11">
    <source>
        <dbReference type="EMBL" id="CAJ1371159.1"/>
    </source>
</evidence>
<dbReference type="InterPro" id="IPR017441">
    <property type="entry name" value="Protein_kinase_ATP_BS"/>
</dbReference>
<evidence type="ECO:0000256" key="1">
    <source>
        <dbReference type="ARBA" id="ARBA00012513"/>
    </source>
</evidence>
<dbReference type="SMART" id="SM00220">
    <property type="entry name" value="S_TKc"/>
    <property type="match status" value="1"/>
</dbReference>
<dbReference type="AlphaFoldDB" id="A0AA36MGJ7"/>
<reference evidence="11" key="1">
    <citation type="submission" date="2023-08" db="EMBL/GenBank/DDBJ databases">
        <authorList>
            <person name="Chen Y."/>
            <person name="Shah S."/>
            <person name="Dougan E. K."/>
            <person name="Thang M."/>
            <person name="Chan C."/>
        </authorList>
    </citation>
    <scope>NUCLEOTIDE SEQUENCE</scope>
</reference>
<dbReference type="EMBL" id="CAUJNA010000058">
    <property type="protein sequence ID" value="CAJ1371159.1"/>
    <property type="molecule type" value="Genomic_DNA"/>
</dbReference>
<keyword evidence="2" id="KW-0723">Serine/threonine-protein kinase</keyword>
<dbReference type="PROSITE" id="PS50011">
    <property type="entry name" value="PROTEIN_KINASE_DOM"/>
    <property type="match status" value="1"/>
</dbReference>
<dbReference type="Gene3D" id="3.30.200.20">
    <property type="entry name" value="Phosphorylase Kinase, domain 1"/>
    <property type="match status" value="1"/>
</dbReference>
<keyword evidence="4 9" id="KW-0547">Nucleotide-binding</keyword>
<evidence type="ECO:0000313" key="12">
    <source>
        <dbReference type="Proteomes" id="UP001178507"/>
    </source>
</evidence>
<evidence type="ECO:0000256" key="9">
    <source>
        <dbReference type="PROSITE-ProRule" id="PRU10141"/>
    </source>
</evidence>
<evidence type="ECO:0000256" key="5">
    <source>
        <dbReference type="ARBA" id="ARBA00022777"/>
    </source>
</evidence>
<keyword evidence="5" id="KW-0418">Kinase</keyword>
<evidence type="ECO:0000256" key="6">
    <source>
        <dbReference type="ARBA" id="ARBA00022840"/>
    </source>
</evidence>
<dbReference type="InterPro" id="IPR011009">
    <property type="entry name" value="Kinase-like_dom_sf"/>
</dbReference>
<evidence type="ECO:0000256" key="4">
    <source>
        <dbReference type="ARBA" id="ARBA00022741"/>
    </source>
</evidence>
<comment type="catalytic activity">
    <reaction evidence="7">
        <text>L-threonyl-[protein] + ATP = O-phospho-L-threonyl-[protein] + ADP + H(+)</text>
        <dbReference type="Rhea" id="RHEA:46608"/>
        <dbReference type="Rhea" id="RHEA-COMP:11060"/>
        <dbReference type="Rhea" id="RHEA-COMP:11605"/>
        <dbReference type="ChEBI" id="CHEBI:15378"/>
        <dbReference type="ChEBI" id="CHEBI:30013"/>
        <dbReference type="ChEBI" id="CHEBI:30616"/>
        <dbReference type="ChEBI" id="CHEBI:61977"/>
        <dbReference type="ChEBI" id="CHEBI:456216"/>
        <dbReference type="EC" id="2.7.11.1"/>
    </reaction>
</comment>
<keyword evidence="3" id="KW-0808">Transferase</keyword>
<feature type="domain" description="Protein kinase" evidence="10">
    <location>
        <begin position="24"/>
        <end position="301"/>
    </location>
</feature>
<comment type="caution">
    <text evidence="11">The sequence shown here is derived from an EMBL/GenBank/DDBJ whole genome shotgun (WGS) entry which is preliminary data.</text>
</comment>
<dbReference type="PANTHER" id="PTHR24356">
    <property type="entry name" value="SERINE/THREONINE-PROTEIN KINASE"/>
    <property type="match status" value="1"/>
</dbReference>